<protein>
    <submittedName>
        <fullName evidence="2">Uncharacterized protein</fullName>
    </submittedName>
</protein>
<name>A0A1M5RHZ1_9ACTN</name>
<evidence type="ECO:0000313" key="3">
    <source>
        <dbReference type="Proteomes" id="UP000186132"/>
    </source>
</evidence>
<proteinExistence type="predicted"/>
<feature type="region of interest" description="Disordered" evidence="1">
    <location>
        <begin position="1"/>
        <end position="20"/>
    </location>
</feature>
<gene>
    <name evidence="2" type="ORF">SAMN05443575_3544</name>
</gene>
<keyword evidence="3" id="KW-1185">Reference proteome</keyword>
<dbReference type="AlphaFoldDB" id="A0A1M5RHZ1"/>
<organism evidence="2 3">
    <name type="scientific">Jatrophihabitans endophyticus</name>
    <dbReference type="NCBI Taxonomy" id="1206085"/>
    <lineage>
        <taxon>Bacteria</taxon>
        <taxon>Bacillati</taxon>
        <taxon>Actinomycetota</taxon>
        <taxon>Actinomycetes</taxon>
        <taxon>Jatrophihabitantales</taxon>
        <taxon>Jatrophihabitantaceae</taxon>
        <taxon>Jatrophihabitans</taxon>
    </lineage>
</organism>
<evidence type="ECO:0000313" key="2">
    <source>
        <dbReference type="EMBL" id="SHH25413.1"/>
    </source>
</evidence>
<dbReference type="EMBL" id="FQVU01000005">
    <property type="protein sequence ID" value="SHH25413.1"/>
    <property type="molecule type" value="Genomic_DNA"/>
</dbReference>
<dbReference type="Proteomes" id="UP000186132">
    <property type="component" value="Unassembled WGS sequence"/>
</dbReference>
<accession>A0A1M5RHZ1</accession>
<dbReference type="RefSeq" id="WP_073391733.1">
    <property type="nucleotide sequence ID" value="NZ_FQVU01000005.1"/>
</dbReference>
<evidence type="ECO:0000256" key="1">
    <source>
        <dbReference type="SAM" id="MobiDB-lite"/>
    </source>
</evidence>
<dbReference type="OrthoDB" id="5191634at2"/>
<dbReference type="STRING" id="1206085.SAMN05443575_3544"/>
<reference evidence="2 3" key="1">
    <citation type="submission" date="2016-11" db="EMBL/GenBank/DDBJ databases">
        <authorList>
            <person name="Jaros S."/>
            <person name="Januszkiewicz K."/>
            <person name="Wedrychowicz H."/>
        </authorList>
    </citation>
    <scope>NUCLEOTIDE SEQUENCE [LARGE SCALE GENOMIC DNA]</scope>
    <source>
        <strain evidence="2 3">DSM 45627</strain>
    </source>
</reference>
<sequence length="67" mass="7524">MAATSPRLPEQFRSTHDTDDDFLVSELVSDAAGAHSPFGDTEFPLPTDRLFYVHPTREERPHLADGR</sequence>